<organism evidence="3 4">
    <name type="scientific">Candidatus Curtissbacteria bacterium GW2011_GWA1_41_11</name>
    <dbReference type="NCBI Taxonomy" id="1618409"/>
    <lineage>
        <taxon>Bacteria</taxon>
        <taxon>Candidatus Curtissiibacteriota</taxon>
    </lineage>
</organism>
<dbReference type="GO" id="GO:0005975">
    <property type="term" value="P:carbohydrate metabolic process"/>
    <property type="evidence" value="ECO:0007669"/>
    <property type="project" value="InterPro"/>
</dbReference>
<sequence length="214" mass="23795">MAKIIPTILTNDENEYHKRLLMAEHVSDLIQIDVIDGKFADNTTIGTEIINKYPSSSDLEIQLMVINPQNYVDDLMFTDHISRIIVPFEGELGLPEVVYHIKNHNKQVGLSLNPSTPIQAAFHFLDDIDMLLLLAVEPGFSGQKFQEKVVDKVKQIKKMVPSLAVEVDGGVNFETAPKLVKAGADFLAANSVLYSAADFKIAFDKLERIAQAKT</sequence>
<name>A0A0G0UKJ1_9BACT</name>
<dbReference type="Proteomes" id="UP000034854">
    <property type="component" value="Unassembled WGS sequence"/>
</dbReference>
<protein>
    <submittedName>
        <fullName evidence="3">Ribulose-phosphate 3-epimerase</fullName>
    </submittedName>
</protein>
<comment type="caution">
    <text evidence="3">The sequence shown here is derived from an EMBL/GenBank/DDBJ whole genome shotgun (WGS) entry which is preliminary data.</text>
</comment>
<proteinExistence type="predicted"/>
<evidence type="ECO:0000313" key="3">
    <source>
        <dbReference type="EMBL" id="KKR88021.1"/>
    </source>
</evidence>
<keyword evidence="1" id="KW-0479">Metal-binding</keyword>
<evidence type="ECO:0000256" key="2">
    <source>
        <dbReference type="ARBA" id="ARBA00023235"/>
    </source>
</evidence>
<evidence type="ECO:0000256" key="1">
    <source>
        <dbReference type="ARBA" id="ARBA00022723"/>
    </source>
</evidence>
<keyword evidence="2" id="KW-0413">Isomerase</keyword>
<gene>
    <name evidence="3" type="ORF">UU34_C0001G0018</name>
</gene>
<dbReference type="PATRIC" id="fig|1618409.3.peg.19"/>
<dbReference type="InterPro" id="IPR011060">
    <property type="entry name" value="RibuloseP-bd_barrel"/>
</dbReference>
<dbReference type="InterPro" id="IPR000056">
    <property type="entry name" value="Ribul_P_3_epim-like"/>
</dbReference>
<evidence type="ECO:0000313" key="4">
    <source>
        <dbReference type="Proteomes" id="UP000034854"/>
    </source>
</evidence>
<dbReference type="EMBL" id="LCAG01000001">
    <property type="protein sequence ID" value="KKR88021.1"/>
    <property type="molecule type" value="Genomic_DNA"/>
</dbReference>
<dbReference type="AlphaFoldDB" id="A0A0G0UKJ1"/>
<dbReference type="SUPFAM" id="SSF51366">
    <property type="entry name" value="Ribulose-phoshate binding barrel"/>
    <property type="match status" value="1"/>
</dbReference>
<dbReference type="GO" id="GO:0046872">
    <property type="term" value="F:metal ion binding"/>
    <property type="evidence" value="ECO:0007669"/>
    <property type="project" value="UniProtKB-KW"/>
</dbReference>
<dbReference type="Gene3D" id="3.20.20.70">
    <property type="entry name" value="Aldolase class I"/>
    <property type="match status" value="1"/>
</dbReference>
<accession>A0A0G0UKJ1</accession>
<dbReference type="InterPro" id="IPR013785">
    <property type="entry name" value="Aldolase_TIM"/>
</dbReference>
<reference evidence="3 4" key="1">
    <citation type="journal article" date="2015" name="Nature">
        <title>rRNA introns, odd ribosomes, and small enigmatic genomes across a large radiation of phyla.</title>
        <authorList>
            <person name="Brown C.T."/>
            <person name="Hug L.A."/>
            <person name="Thomas B.C."/>
            <person name="Sharon I."/>
            <person name="Castelle C.J."/>
            <person name="Singh A."/>
            <person name="Wilkins M.J."/>
            <person name="Williams K.H."/>
            <person name="Banfield J.F."/>
        </authorList>
    </citation>
    <scope>NUCLEOTIDE SEQUENCE [LARGE SCALE GENOMIC DNA]</scope>
</reference>
<dbReference type="PANTHER" id="PTHR11749">
    <property type="entry name" value="RIBULOSE-5-PHOSPHATE-3-EPIMERASE"/>
    <property type="match status" value="1"/>
</dbReference>
<dbReference type="GO" id="GO:0016857">
    <property type="term" value="F:racemase and epimerase activity, acting on carbohydrates and derivatives"/>
    <property type="evidence" value="ECO:0007669"/>
    <property type="project" value="InterPro"/>
</dbReference>
<dbReference type="Pfam" id="PF00834">
    <property type="entry name" value="Ribul_P_3_epim"/>
    <property type="match status" value="1"/>
</dbReference>